<name>A0A9P0A2Y3_BEMTA</name>
<comment type="similarity">
    <text evidence="2">Belongs to the sulfatase family.</text>
</comment>
<dbReference type="SUPFAM" id="SSF53649">
    <property type="entry name" value="Alkaline phosphatase-like"/>
    <property type="match status" value="1"/>
</dbReference>
<reference evidence="8" key="1">
    <citation type="submission" date="2021-12" db="EMBL/GenBank/DDBJ databases">
        <authorList>
            <person name="King R."/>
        </authorList>
    </citation>
    <scope>NUCLEOTIDE SEQUENCE</scope>
</reference>
<dbReference type="KEGG" id="btab:109035959"/>
<dbReference type="EMBL" id="OU963863">
    <property type="protein sequence ID" value="CAH0385228.1"/>
    <property type="molecule type" value="Genomic_DNA"/>
</dbReference>
<dbReference type="Gene3D" id="3.40.720.10">
    <property type="entry name" value="Alkaline Phosphatase, subunit A"/>
    <property type="match status" value="1"/>
</dbReference>
<keyword evidence="5" id="KW-0325">Glycoprotein</keyword>
<dbReference type="GO" id="GO:0030200">
    <property type="term" value="P:heparan sulfate proteoglycan catabolic process"/>
    <property type="evidence" value="ECO:0007669"/>
    <property type="project" value="TreeGrafter"/>
</dbReference>
<evidence type="ECO:0000259" key="7">
    <source>
        <dbReference type="Pfam" id="PF00884"/>
    </source>
</evidence>
<keyword evidence="4" id="KW-0378">Hydrolase</keyword>
<dbReference type="InterPro" id="IPR017850">
    <property type="entry name" value="Alkaline_phosphatase_core_sf"/>
</dbReference>
<dbReference type="PROSITE" id="PS00523">
    <property type="entry name" value="SULFATASE_1"/>
    <property type="match status" value="1"/>
</dbReference>
<dbReference type="GO" id="GO:0016250">
    <property type="term" value="F:N-sulfoglucosamine sulfohydrolase activity"/>
    <property type="evidence" value="ECO:0007669"/>
    <property type="project" value="TreeGrafter"/>
</dbReference>
<evidence type="ECO:0000256" key="3">
    <source>
        <dbReference type="ARBA" id="ARBA00022729"/>
    </source>
</evidence>
<dbReference type="PANTHER" id="PTHR43108:SF6">
    <property type="entry name" value="N-SULPHOGLUCOSAMINE SULPHOHYDROLASE"/>
    <property type="match status" value="1"/>
</dbReference>
<gene>
    <name evidence="8" type="ORF">BEMITA_LOCUS4478</name>
</gene>
<dbReference type="Proteomes" id="UP001152759">
    <property type="component" value="Chromosome 2"/>
</dbReference>
<dbReference type="Pfam" id="PF00884">
    <property type="entry name" value="Sulfatase"/>
    <property type="match status" value="1"/>
</dbReference>
<proteinExistence type="inferred from homology"/>
<feature type="domain" description="Sulfatase N-terminal" evidence="7">
    <location>
        <begin position="26"/>
        <end position="335"/>
    </location>
</feature>
<evidence type="ECO:0000256" key="1">
    <source>
        <dbReference type="ARBA" id="ARBA00001913"/>
    </source>
</evidence>
<evidence type="ECO:0000313" key="9">
    <source>
        <dbReference type="Proteomes" id="UP001152759"/>
    </source>
</evidence>
<evidence type="ECO:0000256" key="4">
    <source>
        <dbReference type="ARBA" id="ARBA00022801"/>
    </source>
</evidence>
<dbReference type="PANTHER" id="PTHR43108">
    <property type="entry name" value="N-ACETYLGLUCOSAMINE-6-SULFATASE FAMILY MEMBER"/>
    <property type="match status" value="1"/>
</dbReference>
<organism evidence="8 9">
    <name type="scientific">Bemisia tabaci</name>
    <name type="common">Sweetpotato whitefly</name>
    <name type="synonym">Aleurodes tabaci</name>
    <dbReference type="NCBI Taxonomy" id="7038"/>
    <lineage>
        <taxon>Eukaryota</taxon>
        <taxon>Metazoa</taxon>
        <taxon>Ecdysozoa</taxon>
        <taxon>Arthropoda</taxon>
        <taxon>Hexapoda</taxon>
        <taxon>Insecta</taxon>
        <taxon>Pterygota</taxon>
        <taxon>Neoptera</taxon>
        <taxon>Paraneoptera</taxon>
        <taxon>Hemiptera</taxon>
        <taxon>Sternorrhyncha</taxon>
        <taxon>Aleyrodoidea</taxon>
        <taxon>Aleyrodidae</taxon>
        <taxon>Aleyrodinae</taxon>
        <taxon>Bemisia</taxon>
    </lineage>
</organism>
<dbReference type="InterPro" id="IPR024607">
    <property type="entry name" value="Sulfatase_CS"/>
</dbReference>
<feature type="chain" id="PRO_5040173745" description="Sulfatase N-terminal domain-containing protein" evidence="6">
    <location>
        <begin position="23"/>
        <end position="509"/>
    </location>
</feature>
<evidence type="ECO:0000256" key="2">
    <source>
        <dbReference type="ARBA" id="ARBA00008779"/>
    </source>
</evidence>
<dbReference type="GO" id="GO:0006027">
    <property type="term" value="P:glycosaminoglycan catabolic process"/>
    <property type="evidence" value="ECO:0007669"/>
    <property type="project" value="TreeGrafter"/>
</dbReference>
<evidence type="ECO:0000256" key="6">
    <source>
        <dbReference type="SAM" id="SignalP"/>
    </source>
</evidence>
<evidence type="ECO:0000313" key="8">
    <source>
        <dbReference type="EMBL" id="CAH0385228.1"/>
    </source>
</evidence>
<keyword evidence="3 6" id="KW-0732">Signal</keyword>
<feature type="signal peptide" evidence="6">
    <location>
        <begin position="1"/>
        <end position="22"/>
    </location>
</feature>
<protein>
    <recommendedName>
        <fullName evidence="7">Sulfatase N-terminal domain-containing protein</fullName>
    </recommendedName>
</protein>
<sequence>MPSVVHLLFLLLFSMISINSKCSQIRNVLLIVADDAGFEMRVYNNSAISTPNLDTFASQSVTFTKAFASVSSCSPSRSALLTGRINHENGMYGLHNGVHHFNSFDKIKSLPHYLSKHHVRTGIIGKKHVGPKSVYRFDYEETEENHSILQVGRNITLIKELVRGFLHHNSSQPFFLYVAFHDPHRCGHTHPQYGIFCERFGDGQGSNGVIPDWKPKFYDPNLVQVPYYVQDTPAARQEIAYQYTTISRLDQGVGLVLQELESAALLDNTVIIYTSDNGPPFPAGRTNLYDSGISVPLIIKIPDGFTEHHRTNGKQTDFLVSHLHLAPFILEWFGVSRSKLKSEYPNHLSLMSYFKGEMQENKDIFASHSLHEVTMNYPMRAIRTNKFKLIHNLNYKAPFPIDQDFYLSLSFQDILNRTINNLPLPWSRSLKSYYYRPEWELFDLSTDKKEVKNIAYNNTFSEVFSDLKKRLWRFQNKSNDPWICGLGAVFENSGTFKQKPRCLPLYNGL</sequence>
<comment type="cofactor">
    <cofactor evidence="1">
        <name>Ca(2+)</name>
        <dbReference type="ChEBI" id="CHEBI:29108"/>
    </cofactor>
</comment>
<dbReference type="InterPro" id="IPR000917">
    <property type="entry name" value="Sulfatase_N"/>
</dbReference>
<dbReference type="CDD" id="cd16027">
    <property type="entry name" value="SGSH"/>
    <property type="match status" value="1"/>
</dbReference>
<evidence type="ECO:0000256" key="5">
    <source>
        <dbReference type="ARBA" id="ARBA00023180"/>
    </source>
</evidence>
<keyword evidence="9" id="KW-1185">Reference proteome</keyword>
<accession>A0A9P0A2Y3</accession>
<dbReference type="AlphaFoldDB" id="A0A9P0A2Y3"/>